<accession>C9S7F7</accession>
<dbReference type="Gene3D" id="3.30.9.10">
    <property type="entry name" value="D-Amino Acid Oxidase, subunit A, domain 2"/>
    <property type="match status" value="1"/>
</dbReference>
<evidence type="ECO:0000313" key="11">
    <source>
        <dbReference type="EMBL" id="EEY14718.1"/>
    </source>
</evidence>
<evidence type="ECO:0000256" key="7">
    <source>
        <dbReference type="ARBA" id="ARBA00038878"/>
    </source>
</evidence>
<organism evidence="12">
    <name type="scientific">Verticillium alfalfae (strain VaMs.102 / ATCC MYA-4576 / FGSC 10136)</name>
    <name type="common">Verticillium wilt of alfalfa</name>
    <name type="synonym">Verticillium albo-atrum</name>
    <dbReference type="NCBI Taxonomy" id="526221"/>
    <lineage>
        <taxon>Eukaryota</taxon>
        <taxon>Fungi</taxon>
        <taxon>Dikarya</taxon>
        <taxon>Ascomycota</taxon>
        <taxon>Pezizomycotina</taxon>
        <taxon>Sordariomycetes</taxon>
        <taxon>Hypocreomycetidae</taxon>
        <taxon>Glomerellales</taxon>
        <taxon>Plectosphaerellaceae</taxon>
        <taxon>Verticillium</taxon>
    </lineage>
</organism>
<comment type="catalytic activity">
    <reaction evidence="5">
        <text>(S)-2-hydroxyglutarate + A = 2-oxoglutarate + AH2</text>
        <dbReference type="Rhea" id="RHEA:21252"/>
        <dbReference type="ChEBI" id="CHEBI:13193"/>
        <dbReference type="ChEBI" id="CHEBI:16782"/>
        <dbReference type="ChEBI" id="CHEBI:16810"/>
        <dbReference type="ChEBI" id="CHEBI:17499"/>
        <dbReference type="EC" id="1.1.99.2"/>
    </reaction>
</comment>
<dbReference type="eggNOG" id="KOG2665">
    <property type="taxonomic scope" value="Eukaryota"/>
</dbReference>
<evidence type="ECO:0000256" key="5">
    <source>
        <dbReference type="ARBA" id="ARBA00036066"/>
    </source>
</evidence>
<keyword evidence="4" id="KW-0560">Oxidoreductase</keyword>
<feature type="domain" description="FAD dependent oxidoreductase" evidence="10">
    <location>
        <begin position="41"/>
        <end position="409"/>
    </location>
</feature>
<dbReference type="OrthoDB" id="498204at2759"/>
<dbReference type="KEGG" id="val:VDBG_00827"/>
<keyword evidence="12" id="KW-1185">Reference proteome</keyword>
<dbReference type="Proteomes" id="UP000008698">
    <property type="component" value="Unassembled WGS sequence"/>
</dbReference>
<dbReference type="GeneID" id="9530719"/>
<gene>
    <name evidence="11" type="ORF">VDBG_00827</name>
</gene>
<name>C9S7F7_VERA1</name>
<feature type="compositionally biased region" description="Low complexity" evidence="9">
    <location>
        <begin position="132"/>
        <end position="146"/>
    </location>
</feature>
<evidence type="ECO:0000256" key="6">
    <source>
        <dbReference type="ARBA" id="ARBA00037941"/>
    </source>
</evidence>
<dbReference type="InterPro" id="IPR036188">
    <property type="entry name" value="FAD/NAD-bd_sf"/>
</dbReference>
<comment type="similarity">
    <text evidence="6">Belongs to the L2HGDH family.</text>
</comment>
<comment type="cofactor">
    <cofactor evidence="1">
        <name>FAD</name>
        <dbReference type="ChEBI" id="CHEBI:57692"/>
    </cofactor>
</comment>
<dbReference type="RefSeq" id="XP_003009144.1">
    <property type="nucleotide sequence ID" value="XM_003009098.1"/>
</dbReference>
<evidence type="ECO:0000256" key="8">
    <source>
        <dbReference type="ARBA" id="ARBA00041137"/>
    </source>
</evidence>
<dbReference type="EC" id="1.1.99.2" evidence="7"/>
<dbReference type="AlphaFoldDB" id="C9S7F7"/>
<protein>
    <recommendedName>
        <fullName evidence="8">L-2-hydroxyglutarate dehydrogenase, mitochondrial</fullName>
        <ecNumber evidence="7">1.1.99.2</ecNumber>
    </recommendedName>
</protein>
<keyword evidence="2" id="KW-0285">Flavoprotein</keyword>
<evidence type="ECO:0000256" key="3">
    <source>
        <dbReference type="ARBA" id="ARBA00022827"/>
    </source>
</evidence>
<dbReference type="Pfam" id="PF01266">
    <property type="entry name" value="DAO"/>
    <property type="match status" value="1"/>
</dbReference>
<keyword evidence="3" id="KW-0274">FAD</keyword>
<evidence type="ECO:0000256" key="1">
    <source>
        <dbReference type="ARBA" id="ARBA00001974"/>
    </source>
</evidence>
<dbReference type="OMA" id="GVHFTRM"/>
<dbReference type="EMBL" id="DS985214">
    <property type="protein sequence ID" value="EEY14718.1"/>
    <property type="molecule type" value="Genomic_DNA"/>
</dbReference>
<dbReference type="Gene3D" id="3.50.50.60">
    <property type="entry name" value="FAD/NAD(P)-binding domain"/>
    <property type="match status" value="1"/>
</dbReference>
<dbReference type="PANTHER" id="PTHR43104">
    <property type="entry name" value="L-2-HYDROXYGLUTARATE DEHYDROGENASE, MITOCHONDRIAL"/>
    <property type="match status" value="1"/>
</dbReference>
<dbReference type="InterPro" id="IPR006076">
    <property type="entry name" value="FAD-dep_OxRdtase"/>
</dbReference>
<evidence type="ECO:0000259" key="10">
    <source>
        <dbReference type="Pfam" id="PF01266"/>
    </source>
</evidence>
<dbReference type="SUPFAM" id="SSF51905">
    <property type="entry name" value="FAD/NAD(P)-binding domain"/>
    <property type="match status" value="1"/>
</dbReference>
<dbReference type="GO" id="GO:0047545">
    <property type="term" value="F:(S)-2-hydroxyglutarate dehydrogenase activity"/>
    <property type="evidence" value="ECO:0007669"/>
    <property type="project" value="UniProtKB-EC"/>
</dbReference>
<evidence type="ECO:0000256" key="4">
    <source>
        <dbReference type="ARBA" id="ARBA00023002"/>
    </source>
</evidence>
<sequence>MSSATSLRPAARRVTQCLRLDTRRRRSFASTVPRDADFTHIVIGAGVVGLATARHLTATHPSSTTLLVERHAHPGTETSSRNSEVVHAGLYYGRGTLKTALCTRGRRLLYAFCAAHRVAHRRTGQVARRAETTPSAPPSSASTRPSTPTPMTPRPCTGRRRRGPASRARRARARRRSWHRGDGIVDVHGLMVPLRGLFEDEGGTVAVQSRVEAVEPLQRAGAGGWAVTVVDAATGESSTVTADVVVNAAGLGAVDVHNMIVPAERQMAMFYAKGNYFAYSGSSGSSLNVNRLIYPAPEPGVGGLGTHLTLDLGGRIRFGPDVEWVDDPSDVAPNPARLDEAVQAIREYLPGLDADALAPDYAGIRPKLLPTGAFHDFVVRKEDGFEGLVSLLGIESPGLTSCLAIAERVEALLYK</sequence>
<dbReference type="PANTHER" id="PTHR43104:SF4">
    <property type="entry name" value="L-2-HYDROXYGLUTARATE DEHYDROGENASE, MITOCHONDRIAL"/>
    <property type="match status" value="1"/>
</dbReference>
<evidence type="ECO:0000256" key="2">
    <source>
        <dbReference type="ARBA" id="ARBA00022630"/>
    </source>
</evidence>
<feature type="region of interest" description="Disordered" evidence="9">
    <location>
        <begin position="121"/>
        <end position="177"/>
    </location>
</feature>
<proteinExistence type="inferred from homology"/>
<dbReference type="HOGENOM" id="CLU_024775_1_0_1"/>
<evidence type="ECO:0000313" key="12">
    <source>
        <dbReference type="Proteomes" id="UP000008698"/>
    </source>
</evidence>
<feature type="compositionally biased region" description="Basic residues" evidence="9">
    <location>
        <begin position="157"/>
        <end position="177"/>
    </location>
</feature>
<evidence type="ECO:0000256" key="9">
    <source>
        <dbReference type="SAM" id="MobiDB-lite"/>
    </source>
</evidence>
<reference evidence="12" key="1">
    <citation type="journal article" date="2011" name="PLoS Pathog.">
        <title>Comparative genomics yields insights into niche adaptation of plant vascular wilt pathogens.</title>
        <authorList>
            <person name="Klosterman S.J."/>
            <person name="Subbarao K.V."/>
            <person name="Kang S."/>
            <person name="Veronese P."/>
            <person name="Gold S.E."/>
            <person name="Thomma B.P.H.J."/>
            <person name="Chen Z."/>
            <person name="Henrissat B."/>
            <person name="Lee Y.-H."/>
            <person name="Park J."/>
            <person name="Garcia-Pedrajas M.D."/>
            <person name="Barbara D.J."/>
            <person name="Anchieta A."/>
            <person name="de Jonge R."/>
            <person name="Santhanam P."/>
            <person name="Maruthachalam K."/>
            <person name="Atallah Z."/>
            <person name="Amyotte S.G."/>
            <person name="Paz Z."/>
            <person name="Inderbitzin P."/>
            <person name="Hayes R.J."/>
            <person name="Heiman D.I."/>
            <person name="Young S."/>
            <person name="Zeng Q."/>
            <person name="Engels R."/>
            <person name="Galagan J."/>
            <person name="Cuomo C.A."/>
            <person name="Dobinson K.F."/>
            <person name="Ma L.-J."/>
        </authorList>
    </citation>
    <scope>NUCLEOTIDE SEQUENCE [LARGE SCALE GENOMIC DNA]</scope>
    <source>
        <strain evidence="12">VaMs.102 / ATCC MYA-4576 / FGSC 10136</strain>
    </source>
</reference>
<dbReference type="STRING" id="526221.C9S7F7"/>